<dbReference type="InterPro" id="IPR010982">
    <property type="entry name" value="Lambda_DNA-bd_dom_sf"/>
</dbReference>
<dbReference type="InterPro" id="IPR001387">
    <property type="entry name" value="Cro/C1-type_HTH"/>
</dbReference>
<dbReference type="SMART" id="SM00530">
    <property type="entry name" value="HTH_XRE"/>
    <property type="match status" value="1"/>
</dbReference>
<feature type="domain" description="HTH cro/C1-type" evidence="2">
    <location>
        <begin position="5"/>
        <end position="59"/>
    </location>
</feature>
<protein>
    <submittedName>
        <fullName evidence="3">Putative transcriptional regulator</fullName>
    </submittedName>
</protein>
<dbReference type="EMBL" id="BK032789">
    <property type="protein sequence ID" value="DAF60457.1"/>
    <property type="molecule type" value="Genomic_DNA"/>
</dbReference>
<name>A0A8S5TB06_9CAUD</name>
<evidence type="ECO:0000313" key="3">
    <source>
        <dbReference type="EMBL" id="DAF60457.1"/>
    </source>
</evidence>
<proteinExistence type="predicted"/>
<dbReference type="PROSITE" id="PS50943">
    <property type="entry name" value="HTH_CROC1"/>
    <property type="match status" value="1"/>
</dbReference>
<dbReference type="CDD" id="cd00093">
    <property type="entry name" value="HTH_XRE"/>
    <property type="match status" value="1"/>
</dbReference>
<keyword evidence="1" id="KW-0238">DNA-binding</keyword>
<evidence type="ECO:0000256" key="1">
    <source>
        <dbReference type="ARBA" id="ARBA00023125"/>
    </source>
</evidence>
<evidence type="ECO:0000259" key="2">
    <source>
        <dbReference type="PROSITE" id="PS50943"/>
    </source>
</evidence>
<dbReference type="PANTHER" id="PTHR46558:SF4">
    <property type="entry name" value="DNA-BIDING PHAGE PROTEIN"/>
    <property type="match status" value="1"/>
</dbReference>
<dbReference type="SUPFAM" id="SSF47413">
    <property type="entry name" value="lambda repressor-like DNA-binding domains"/>
    <property type="match status" value="1"/>
</dbReference>
<dbReference type="Pfam" id="PF01381">
    <property type="entry name" value="HTH_3"/>
    <property type="match status" value="1"/>
</dbReference>
<reference evidence="3" key="1">
    <citation type="journal article" date="2021" name="Proc. Natl. Acad. Sci. U.S.A.">
        <title>A Catalog of Tens of Thousands of Viruses from Human Metagenomes Reveals Hidden Associations with Chronic Diseases.</title>
        <authorList>
            <person name="Tisza M.J."/>
            <person name="Buck C.B."/>
        </authorList>
    </citation>
    <scope>NUCLEOTIDE SEQUENCE</scope>
    <source>
        <strain evidence="3">CtLq07</strain>
    </source>
</reference>
<dbReference type="PANTHER" id="PTHR46558">
    <property type="entry name" value="TRACRIPTIONAL REGULATORY PROTEIN-RELATED-RELATED"/>
    <property type="match status" value="1"/>
</dbReference>
<accession>A0A8S5TB06</accession>
<dbReference type="Gene3D" id="1.10.260.40">
    <property type="entry name" value="lambda repressor-like DNA-binding domains"/>
    <property type="match status" value="1"/>
</dbReference>
<organism evidence="3">
    <name type="scientific">Myoviridae sp. ctLq07</name>
    <dbReference type="NCBI Taxonomy" id="2827681"/>
    <lineage>
        <taxon>Viruses</taxon>
        <taxon>Duplodnaviria</taxon>
        <taxon>Heunggongvirae</taxon>
        <taxon>Uroviricota</taxon>
        <taxon>Caudoviricetes</taxon>
    </lineage>
</organism>
<sequence>MRKKLIEIRKKKGYTQEQMAEKLNIARTTYTGYENGNVSPSLETALNIKKILNYKKDDIFLLSNVS</sequence>
<dbReference type="GO" id="GO:0003677">
    <property type="term" value="F:DNA binding"/>
    <property type="evidence" value="ECO:0007669"/>
    <property type="project" value="UniProtKB-KW"/>
</dbReference>